<dbReference type="EMBL" id="JAGFBS010000012">
    <property type="protein sequence ID" value="KAG6376471.1"/>
    <property type="molecule type" value="Genomic_DNA"/>
</dbReference>
<dbReference type="InterPro" id="IPR019009">
    <property type="entry name" value="SRP_receptor_beta_su"/>
</dbReference>
<evidence type="ECO:0000313" key="12">
    <source>
        <dbReference type="Proteomes" id="UP000683000"/>
    </source>
</evidence>
<sequence>MTLSPSKTLRVIDVPGHPRIRDQFREHLKDAKVVAFVVDCSTISRNGSVVAEHLHNVLHAITSLPPTHSIPTLLILAHKTDLLKMGASLSSASEVAITRVRSILERELEKRRASQSGGVGVESLGAEGEGTEMDGLECSGTFKFSEWEGGDVEFLSTWVKVGEGKEESGKDALDDLKDWLSQHVK</sequence>
<evidence type="ECO:0000256" key="8">
    <source>
        <dbReference type="ARBA" id="ARBA00023134"/>
    </source>
</evidence>
<keyword evidence="12" id="KW-1185">Reference proteome</keyword>
<keyword evidence="6" id="KW-0256">Endoplasmic reticulum</keyword>
<dbReference type="OrthoDB" id="41266at2759"/>
<name>A0A8I3A963_9AGAM</name>
<evidence type="ECO:0000256" key="9">
    <source>
        <dbReference type="ARBA" id="ARBA00023136"/>
    </source>
</evidence>
<evidence type="ECO:0000256" key="6">
    <source>
        <dbReference type="ARBA" id="ARBA00022824"/>
    </source>
</evidence>
<dbReference type="GO" id="GO:0005789">
    <property type="term" value="C:endoplasmic reticulum membrane"/>
    <property type="evidence" value="ECO:0007669"/>
    <property type="project" value="UniProtKB-SubCell"/>
</dbReference>
<reference evidence="11" key="1">
    <citation type="submission" date="2021-03" db="EMBL/GenBank/DDBJ databases">
        <title>Evolutionary innovations through gain and loss of genes in the ectomycorrhizal Boletales.</title>
        <authorList>
            <person name="Wu G."/>
            <person name="Miyauchi S."/>
            <person name="Morin E."/>
            <person name="Yang Z.-L."/>
            <person name="Xu J."/>
            <person name="Martin F.M."/>
        </authorList>
    </citation>
    <scope>NUCLEOTIDE SEQUENCE</scope>
    <source>
        <strain evidence="11">BR01</strain>
    </source>
</reference>
<dbReference type="SUPFAM" id="SSF52540">
    <property type="entry name" value="P-loop containing nucleoside triphosphate hydrolases"/>
    <property type="match status" value="1"/>
</dbReference>
<evidence type="ECO:0000256" key="4">
    <source>
        <dbReference type="ARBA" id="ARBA00022692"/>
    </source>
</evidence>
<evidence type="ECO:0000256" key="3">
    <source>
        <dbReference type="ARBA" id="ARBA00020256"/>
    </source>
</evidence>
<keyword evidence="4" id="KW-0812">Transmembrane</keyword>
<evidence type="ECO:0000256" key="2">
    <source>
        <dbReference type="ARBA" id="ARBA00005619"/>
    </source>
</evidence>
<gene>
    <name evidence="11" type="ORF">JVT61DRAFT_2464</name>
</gene>
<comment type="caution">
    <text evidence="11">The sequence shown here is derived from an EMBL/GenBank/DDBJ whole genome shotgun (WGS) entry which is preliminary data.</text>
</comment>
<protein>
    <recommendedName>
        <fullName evidence="3">Signal recognition particle receptor subunit beta</fullName>
    </recommendedName>
</protein>
<keyword evidence="8" id="KW-0342">GTP-binding</keyword>
<keyword evidence="5" id="KW-0547">Nucleotide-binding</keyword>
<evidence type="ECO:0000256" key="7">
    <source>
        <dbReference type="ARBA" id="ARBA00022989"/>
    </source>
</evidence>
<dbReference type="Gene3D" id="3.40.50.300">
    <property type="entry name" value="P-loop containing nucleotide triphosphate hydrolases"/>
    <property type="match status" value="1"/>
</dbReference>
<dbReference type="AlphaFoldDB" id="A0A8I3A963"/>
<accession>A0A8I3A963</accession>
<keyword evidence="10" id="KW-0675">Receptor</keyword>
<dbReference type="GO" id="GO:0005525">
    <property type="term" value="F:GTP binding"/>
    <property type="evidence" value="ECO:0007669"/>
    <property type="project" value="UniProtKB-KW"/>
</dbReference>
<comment type="similarity">
    <text evidence="2">Belongs to the SRP receptor beta subunit family.</text>
</comment>
<keyword evidence="7" id="KW-1133">Transmembrane helix</keyword>
<evidence type="ECO:0000256" key="1">
    <source>
        <dbReference type="ARBA" id="ARBA00004389"/>
    </source>
</evidence>
<keyword evidence="9" id="KW-0472">Membrane</keyword>
<proteinExistence type="inferred from homology"/>
<organism evidence="11 12">
    <name type="scientific">Boletus reticuloceps</name>
    <dbReference type="NCBI Taxonomy" id="495285"/>
    <lineage>
        <taxon>Eukaryota</taxon>
        <taxon>Fungi</taxon>
        <taxon>Dikarya</taxon>
        <taxon>Basidiomycota</taxon>
        <taxon>Agaricomycotina</taxon>
        <taxon>Agaricomycetes</taxon>
        <taxon>Agaricomycetidae</taxon>
        <taxon>Boletales</taxon>
        <taxon>Boletineae</taxon>
        <taxon>Boletaceae</taxon>
        <taxon>Boletoideae</taxon>
        <taxon>Boletus</taxon>
    </lineage>
</organism>
<evidence type="ECO:0000313" key="11">
    <source>
        <dbReference type="EMBL" id="KAG6376471.1"/>
    </source>
</evidence>
<dbReference type="Proteomes" id="UP000683000">
    <property type="component" value="Unassembled WGS sequence"/>
</dbReference>
<dbReference type="InterPro" id="IPR027417">
    <property type="entry name" value="P-loop_NTPase"/>
</dbReference>
<dbReference type="Pfam" id="PF09439">
    <property type="entry name" value="SRPRB"/>
    <property type="match status" value="1"/>
</dbReference>
<evidence type="ECO:0000256" key="5">
    <source>
        <dbReference type="ARBA" id="ARBA00022741"/>
    </source>
</evidence>
<comment type="subcellular location">
    <subcellularLocation>
        <location evidence="1">Endoplasmic reticulum membrane</location>
        <topology evidence="1">Single-pass membrane protein</topology>
    </subcellularLocation>
</comment>
<evidence type="ECO:0000256" key="10">
    <source>
        <dbReference type="ARBA" id="ARBA00023170"/>
    </source>
</evidence>